<dbReference type="EMBL" id="JABBJJ010000193">
    <property type="protein sequence ID" value="NMO19578.1"/>
    <property type="molecule type" value="Genomic_DNA"/>
</dbReference>
<dbReference type="Pfam" id="PF13205">
    <property type="entry name" value="Big_5"/>
    <property type="match status" value="1"/>
</dbReference>
<name>A0A848LNZ8_9BACT</name>
<keyword evidence="1 2" id="KW-0732">Signal</keyword>
<evidence type="ECO:0000313" key="5">
    <source>
        <dbReference type="Proteomes" id="UP000518300"/>
    </source>
</evidence>
<organism evidence="4 5">
    <name type="scientific">Pyxidicoccus fallax</name>
    <dbReference type="NCBI Taxonomy" id="394095"/>
    <lineage>
        <taxon>Bacteria</taxon>
        <taxon>Pseudomonadati</taxon>
        <taxon>Myxococcota</taxon>
        <taxon>Myxococcia</taxon>
        <taxon>Myxococcales</taxon>
        <taxon>Cystobacterineae</taxon>
        <taxon>Myxococcaceae</taxon>
        <taxon>Pyxidicoccus</taxon>
    </lineage>
</organism>
<evidence type="ECO:0000313" key="4">
    <source>
        <dbReference type="EMBL" id="NMO19578.1"/>
    </source>
</evidence>
<feature type="domain" description="SbsA Ig-like" evidence="3">
    <location>
        <begin position="118"/>
        <end position="219"/>
    </location>
</feature>
<accession>A0A848LNZ8</accession>
<dbReference type="RefSeq" id="WP_169348823.1">
    <property type="nucleotide sequence ID" value="NZ_JABBJJ010000193.1"/>
</dbReference>
<sequence length="600" mass="65251">MNSPRPFLLLPWVAVVLLSAPACINVPDIEPAKAQVRIASPDGTAYTNGVIEVRLTVTGHSPERVELLRDGEVLTTLEAPYAYAWDTAGVAEGAHRLEARAVFGDVTFTSEAREVVVDRTPPSVVSRTPEPGDEEVWVRSPIRAVFSEPVKASTLTEASVRLTVGGVEVARTVSLSADGRTVTVEPVTPVTPPNMMTLYLSDALADLAGNKTAGHSGEWTWALPTFVRYPSLPQAIPDASSTIDPIVRLDKSGNPVVLRQESDDHSTNIFVSRWTGSRWENLGAGLKISSSANFIVASPSLQIGPDGEPVAAWHEGLGREFDNHIHVARWTGSEWKQFGDARGILPDRPHALNVSLQLTPEGAPIVAFKMDPEDISGGAVHVYQWSNDVWSPLGLPHQVTPSAGYQTPALTLETNNAPVVAFTDSTSRRLYARRWTGKDWEELAPYVVTYDSRSIRTPALQADSNNNLVAIWGYTEDSTGAPNIALSHWSSDEWRSLQLPATPQPQAIVTSFNACRAPDGSFLFSWNEFSATETGVHLYRWTASKWERLASPLTTSISAAARFSASSIDSDTRGTLVLAGIETSTSQPLRQMSVVYRLNR</sequence>
<dbReference type="InterPro" id="IPR011043">
    <property type="entry name" value="Gal_Oxase/kelch_b-propeller"/>
</dbReference>
<dbReference type="SUPFAM" id="SSF50965">
    <property type="entry name" value="Galactose oxidase, central domain"/>
    <property type="match status" value="1"/>
</dbReference>
<reference evidence="4 5" key="1">
    <citation type="submission" date="2020-04" db="EMBL/GenBank/DDBJ databases">
        <title>Draft genome of Pyxidicoccus fallax type strain.</title>
        <authorList>
            <person name="Whitworth D.E."/>
        </authorList>
    </citation>
    <scope>NUCLEOTIDE SEQUENCE [LARGE SCALE GENOMIC DNA]</scope>
    <source>
        <strain evidence="4 5">DSM 14698</strain>
    </source>
</reference>
<feature type="signal peptide" evidence="2">
    <location>
        <begin position="1"/>
        <end position="24"/>
    </location>
</feature>
<evidence type="ECO:0000256" key="2">
    <source>
        <dbReference type="SAM" id="SignalP"/>
    </source>
</evidence>
<evidence type="ECO:0000259" key="3">
    <source>
        <dbReference type="Pfam" id="PF13205"/>
    </source>
</evidence>
<comment type="caution">
    <text evidence="4">The sequence shown here is derived from an EMBL/GenBank/DDBJ whole genome shotgun (WGS) entry which is preliminary data.</text>
</comment>
<evidence type="ECO:0000256" key="1">
    <source>
        <dbReference type="ARBA" id="ARBA00022729"/>
    </source>
</evidence>
<feature type="chain" id="PRO_5032885514" evidence="2">
    <location>
        <begin position="25"/>
        <end position="600"/>
    </location>
</feature>
<dbReference type="SUPFAM" id="SSF89372">
    <property type="entry name" value="Fucose-specific lectin"/>
    <property type="match status" value="1"/>
</dbReference>
<protein>
    <submittedName>
        <fullName evidence="4">Ig-like domain-containing protein</fullName>
    </submittedName>
</protein>
<dbReference type="InterPro" id="IPR013783">
    <property type="entry name" value="Ig-like_fold"/>
</dbReference>
<dbReference type="Pfam" id="PF17957">
    <property type="entry name" value="Big_7"/>
    <property type="match status" value="1"/>
</dbReference>
<dbReference type="InterPro" id="IPR014755">
    <property type="entry name" value="Cu-Rt/internalin_Ig-like"/>
</dbReference>
<keyword evidence="5" id="KW-1185">Reference proteome</keyword>
<dbReference type="InterPro" id="IPR032812">
    <property type="entry name" value="SbsA_Ig"/>
</dbReference>
<dbReference type="Proteomes" id="UP000518300">
    <property type="component" value="Unassembled WGS sequence"/>
</dbReference>
<dbReference type="Gene3D" id="2.60.40.10">
    <property type="entry name" value="Immunoglobulins"/>
    <property type="match status" value="1"/>
</dbReference>
<gene>
    <name evidence="4" type="ORF">HG543_32585</name>
</gene>
<proteinExistence type="predicted"/>
<dbReference type="Gene3D" id="2.60.40.1220">
    <property type="match status" value="1"/>
</dbReference>
<dbReference type="AlphaFoldDB" id="A0A848LNZ8"/>